<keyword evidence="2" id="KW-1185">Reference proteome</keyword>
<dbReference type="InterPro" id="IPR036291">
    <property type="entry name" value="NAD(P)-bd_dom_sf"/>
</dbReference>
<dbReference type="PANTHER" id="PTHR43162:SF1">
    <property type="entry name" value="PRESTALK A DIFFERENTIATION PROTEIN A"/>
    <property type="match status" value="1"/>
</dbReference>
<dbReference type="SUPFAM" id="SSF51735">
    <property type="entry name" value="NAD(P)-binding Rossmann-fold domains"/>
    <property type="match status" value="1"/>
</dbReference>
<comment type="caution">
    <text evidence="1">The sequence shown here is derived from an EMBL/GenBank/DDBJ whole genome shotgun (WGS) entry which is preliminary data.</text>
</comment>
<protein>
    <submittedName>
        <fullName evidence="1">Uncharacterized protein YbjT (DUF2867 family)</fullName>
    </submittedName>
</protein>
<dbReference type="Gene3D" id="3.90.25.10">
    <property type="entry name" value="UDP-galactose 4-epimerase, domain 1"/>
    <property type="match status" value="1"/>
</dbReference>
<accession>A0A543FXF0</accession>
<dbReference type="AlphaFoldDB" id="A0A543FXF0"/>
<sequence>MSPGRSAMGGEAFGGLADHMTTESAQTTLVVGGTGTTGRRVAARLTALGRPVQIGTRSSSPRFDWDDADTWAPALDGVGAAYLTYAPDLGMPEAADRIRRFAELARSTGAHRLVLLAGRGQHGHAPAERAVQESGLEWTVVRSAWFAQNFSEGFLAGLVADGTVPVPAGDALEPFLDVDDLADVVVTALTEDGHDGEVYELTGPRLLGFADAAAEISRARDAHVAYLPIAEAEFAAALTADGTPASLTDVLCEVFAELREGDNAGTTDDVERVLGRPPRDFAAFAAAAAAGGAWSSAAVRS</sequence>
<evidence type="ECO:0000313" key="2">
    <source>
        <dbReference type="Proteomes" id="UP000319818"/>
    </source>
</evidence>
<dbReference type="Proteomes" id="UP000319818">
    <property type="component" value="Unassembled WGS sequence"/>
</dbReference>
<dbReference type="PANTHER" id="PTHR43162">
    <property type="match status" value="1"/>
</dbReference>
<proteinExistence type="predicted"/>
<dbReference type="Gene3D" id="3.40.50.720">
    <property type="entry name" value="NAD(P)-binding Rossmann-like Domain"/>
    <property type="match status" value="1"/>
</dbReference>
<evidence type="ECO:0000313" key="1">
    <source>
        <dbReference type="EMBL" id="TQM38513.1"/>
    </source>
</evidence>
<gene>
    <name evidence="1" type="ORF">FB388_5753</name>
</gene>
<dbReference type="EMBL" id="VFPH01000002">
    <property type="protein sequence ID" value="TQM38513.1"/>
    <property type="molecule type" value="Genomic_DNA"/>
</dbReference>
<reference evidence="1 2" key="1">
    <citation type="submission" date="2019-06" db="EMBL/GenBank/DDBJ databases">
        <title>Sequencing the genomes of 1000 actinobacteria strains.</title>
        <authorList>
            <person name="Klenk H.-P."/>
        </authorList>
    </citation>
    <scope>NUCLEOTIDE SEQUENCE [LARGE SCALE GENOMIC DNA]</scope>
    <source>
        <strain evidence="1 2">DSM 45511</strain>
    </source>
</reference>
<dbReference type="InterPro" id="IPR051604">
    <property type="entry name" value="Ergot_Alk_Oxidoreductase"/>
</dbReference>
<name>A0A543FXF0_9PSEU</name>
<organism evidence="1 2">
    <name type="scientific">Pseudonocardia cypriaca</name>
    <dbReference type="NCBI Taxonomy" id="882449"/>
    <lineage>
        <taxon>Bacteria</taxon>
        <taxon>Bacillati</taxon>
        <taxon>Actinomycetota</taxon>
        <taxon>Actinomycetes</taxon>
        <taxon>Pseudonocardiales</taxon>
        <taxon>Pseudonocardiaceae</taxon>
        <taxon>Pseudonocardia</taxon>
    </lineage>
</organism>